<dbReference type="InterPro" id="IPR027417">
    <property type="entry name" value="P-loop_NTPase"/>
</dbReference>
<dbReference type="SUPFAM" id="SSF52540">
    <property type="entry name" value="P-loop containing nucleoside triphosphate hydrolases"/>
    <property type="match status" value="1"/>
</dbReference>
<dbReference type="PANTHER" id="PTHR14025:SF20">
    <property type="entry name" value="FANCONI ANEMIA GROUP M PROTEIN"/>
    <property type="match status" value="1"/>
</dbReference>
<dbReference type="InterPro" id="IPR014001">
    <property type="entry name" value="Helicase_ATP-bd"/>
</dbReference>
<dbReference type="Pfam" id="PF00270">
    <property type="entry name" value="DEAD"/>
    <property type="match status" value="1"/>
</dbReference>
<comment type="similarity">
    <text evidence="2">Belongs to the DEAD box helicase family. DEAH subfamily. FANCM sub-subfamily.</text>
</comment>
<feature type="region of interest" description="Disordered" evidence="11">
    <location>
        <begin position="1301"/>
        <end position="1342"/>
    </location>
</feature>
<proteinExistence type="inferred from homology"/>
<organism evidence="14 15">
    <name type="scientific">Rhynchospora pubera</name>
    <dbReference type="NCBI Taxonomy" id="906938"/>
    <lineage>
        <taxon>Eukaryota</taxon>
        <taxon>Viridiplantae</taxon>
        <taxon>Streptophyta</taxon>
        <taxon>Embryophyta</taxon>
        <taxon>Tracheophyta</taxon>
        <taxon>Spermatophyta</taxon>
        <taxon>Magnoliopsida</taxon>
        <taxon>Liliopsida</taxon>
        <taxon>Poales</taxon>
        <taxon>Cyperaceae</taxon>
        <taxon>Cyperoideae</taxon>
        <taxon>Rhynchosporeae</taxon>
        <taxon>Rhynchospora</taxon>
    </lineage>
</organism>
<dbReference type="FunFam" id="3.40.50.300:FF:001992">
    <property type="entry name" value="ATP-dependent RNA helicase, putative"/>
    <property type="match status" value="1"/>
</dbReference>
<accession>A0AAV8DHG9</accession>
<keyword evidence="9" id="KW-0234">DNA repair</keyword>
<keyword evidence="6 14" id="KW-0347">Helicase</keyword>
<evidence type="ECO:0000256" key="6">
    <source>
        <dbReference type="ARBA" id="ARBA00022806"/>
    </source>
</evidence>
<evidence type="ECO:0000256" key="9">
    <source>
        <dbReference type="ARBA" id="ARBA00023204"/>
    </source>
</evidence>
<evidence type="ECO:0000256" key="2">
    <source>
        <dbReference type="ARBA" id="ARBA00009889"/>
    </source>
</evidence>
<evidence type="ECO:0000313" key="15">
    <source>
        <dbReference type="Proteomes" id="UP001140206"/>
    </source>
</evidence>
<dbReference type="GO" id="GO:0005524">
    <property type="term" value="F:ATP binding"/>
    <property type="evidence" value="ECO:0007669"/>
    <property type="project" value="UniProtKB-KW"/>
</dbReference>
<dbReference type="PROSITE" id="PS51194">
    <property type="entry name" value="HELICASE_CTER"/>
    <property type="match status" value="1"/>
</dbReference>
<dbReference type="Gene3D" id="3.40.50.300">
    <property type="entry name" value="P-loop containing nucleotide triphosphate hydrolases"/>
    <property type="match status" value="2"/>
</dbReference>
<dbReference type="GO" id="GO:0000400">
    <property type="term" value="F:four-way junction DNA binding"/>
    <property type="evidence" value="ECO:0007669"/>
    <property type="project" value="TreeGrafter"/>
</dbReference>
<dbReference type="FunFam" id="3.40.50.300:FF:000861">
    <property type="entry name" value="Fanconi anemia, complementation group M"/>
    <property type="match status" value="1"/>
</dbReference>
<feature type="compositionally biased region" description="Polar residues" evidence="11">
    <location>
        <begin position="1141"/>
        <end position="1155"/>
    </location>
</feature>
<feature type="region of interest" description="Disordered" evidence="11">
    <location>
        <begin position="1030"/>
        <end position="1053"/>
    </location>
</feature>
<feature type="compositionally biased region" description="Basic residues" evidence="11">
    <location>
        <begin position="40"/>
        <end position="56"/>
    </location>
</feature>
<dbReference type="CDD" id="cd12091">
    <property type="entry name" value="FANCM_ID"/>
    <property type="match status" value="1"/>
</dbReference>
<evidence type="ECO:0000256" key="7">
    <source>
        <dbReference type="ARBA" id="ARBA00022840"/>
    </source>
</evidence>
<evidence type="ECO:0000256" key="11">
    <source>
        <dbReference type="SAM" id="MobiDB-lite"/>
    </source>
</evidence>
<evidence type="ECO:0000256" key="5">
    <source>
        <dbReference type="ARBA" id="ARBA00022801"/>
    </source>
</evidence>
<sequence>MTPSINRIPALGRNFHPTPLFSRQNGTPLRLSPLEIHITQHSRTRSGHPFKRRRTQSVRPMASHNLPSDDDDFDWEAAVREIDSACEAVAAAAASTSSRQPVDVSASTSATCPKPSCGKVGGKVRQSTLEKFVDSFTKRRKGEDGFVSPKVLETNLGVSDVQREENIGVEVEPQIPPVAIDPEAAKTWIYPINIPKREYQFYITKIALFTNTLVALPTGLGKTLIAAVVMFNYFRWFPEGKIIFAAPSRPLVVQQIEACHNIVGIPQEWTIYMTGATQPAKRSEYWKSKRVFFLTPQVLQKDIENGICLAKQIVCLVIDEAHRAHGNFSSCVAVRQLMSVPVSLRILALTATPGSKVPQIQDVINNLSISTLEYRDEDDPDVKPYVHNRELELVQVPLGEDANTINDLLLDVIRPHANFLGSFGLLYRRDISTFSPCEILTLKDKFKLAPPPNVPQGKHQEVDSAFYTLITLYHLKKLLSGHGIRPAYEMLVDKLKDRSFGGRMSKSETMAKIKLLMQRNLSHGAPFPKLTKMMEILTDHFKTKDPKDSRVIIFSNFRGSVKDIMDSLAKIGELVKATEFIGQSSGKGSKGQSQKTQQAVLQKFRSGGYNVIVATSIGEEGLDIMEVDLVICFDANISPLRMTQRMGRTGRKHDGRVVVLACEGSEIKGYRRKLEKSKAMKKHMRNASKSFEFHSSPRMIPHVYKPEVQFVELSIEEYIPQGGKRIKVGKAGRSSVIDKISNQERELIQKYFNDLGENTWKPSLIAFPGCQTLPSVIYKVHHSMRTAHMLIDTMQHLQGMPLSKLEPILNVESPSYCSESIPALRDFPIEPDNSELRSPVNFMEMSQPGKDISETISKTKYQAHHFLFGGENFMTVGLSGHVSLSAVPSFPFNLCSFLNNQPTVPNDLVITETIVLDSPSVKLGQNGGMDLSPRLTHYEEGIVPIPKDVPKTETIVLDSPSGKSGENEGEKDLSPRLTHYMEEGIVPESPMVKSSTFPLNIDSSKAMASQLKDIEVERNEKLYTPLVNHTRESSSEDWRLMSESGASSSVKRPPKYRRLRKLGELVKRRVCDGSEEECEGILNKKNRHGSGAILNEKQTDRGKKEKRTAFIEDEAEVSKDATVSDDEGSEDEDKYEDSFIDDTTNLSERSTQAEPSSDMLAFYRRSLLTQSPMETLPRHCFSPHDSSRTSTSGSTEAHTPGPYQPPQNTHLESIDHNSVTRQSDSKRSSIVNRLTNNVNNIQEEFANKLETRKRKLSFQRNSEPIPVSTEKPIEVLDYDDDDFYNSIDLDLVEAQAAELLRQKAKKSTAATEPPPVKNADANTVEMKDNMGSSHGPSFDLGF</sequence>
<evidence type="ECO:0000256" key="1">
    <source>
        <dbReference type="ARBA" id="ARBA00004123"/>
    </source>
</evidence>
<feature type="domain" description="Helicase ATP-binding" evidence="12">
    <location>
        <begin position="203"/>
        <end position="371"/>
    </location>
</feature>
<keyword evidence="10" id="KW-0539">Nucleus</keyword>
<keyword evidence="8" id="KW-0238">DNA-binding</keyword>
<evidence type="ECO:0000256" key="3">
    <source>
        <dbReference type="ARBA" id="ARBA00022741"/>
    </source>
</evidence>
<keyword evidence="5" id="KW-0378">Hydrolase</keyword>
<dbReference type="PANTHER" id="PTHR14025">
    <property type="entry name" value="FANCONI ANEMIA GROUP M FANCM FAMILY MEMBER"/>
    <property type="match status" value="1"/>
</dbReference>
<evidence type="ECO:0000259" key="13">
    <source>
        <dbReference type="PROSITE" id="PS51194"/>
    </source>
</evidence>
<feature type="compositionally biased region" description="Basic and acidic residues" evidence="11">
    <location>
        <begin position="1030"/>
        <end position="1040"/>
    </location>
</feature>
<dbReference type="PROSITE" id="PS51192">
    <property type="entry name" value="HELICASE_ATP_BIND_1"/>
    <property type="match status" value="1"/>
</dbReference>
<feature type="compositionally biased region" description="Basic and acidic residues" evidence="11">
    <location>
        <begin position="1097"/>
        <end position="1110"/>
    </location>
</feature>
<reference evidence="14" key="1">
    <citation type="submission" date="2022-08" db="EMBL/GenBank/DDBJ databases">
        <authorList>
            <person name="Marques A."/>
        </authorList>
    </citation>
    <scope>NUCLEOTIDE SEQUENCE</scope>
    <source>
        <strain evidence="14">RhyPub2mFocal</strain>
        <tissue evidence="14">Leaves</tissue>
    </source>
</reference>
<dbReference type="InterPro" id="IPR044749">
    <property type="entry name" value="FANCM_DEXDc"/>
</dbReference>
<feature type="region of interest" description="Disordered" evidence="11">
    <location>
        <begin position="1089"/>
        <end position="1158"/>
    </location>
</feature>
<feature type="region of interest" description="Disordered" evidence="11">
    <location>
        <begin position="39"/>
        <end position="72"/>
    </location>
</feature>
<feature type="compositionally biased region" description="Polar residues" evidence="11">
    <location>
        <begin position="1188"/>
        <end position="1197"/>
    </location>
</feature>
<keyword evidence="15" id="KW-1185">Reference proteome</keyword>
<gene>
    <name evidence="14" type="ORF">LUZ62_076689</name>
</gene>
<feature type="compositionally biased region" description="Acidic residues" evidence="11">
    <location>
        <begin position="1123"/>
        <end position="1140"/>
    </location>
</feature>
<keyword evidence="3" id="KW-0547">Nucleotide-binding</keyword>
<dbReference type="Proteomes" id="UP001140206">
    <property type="component" value="Chromosome 4"/>
</dbReference>
<dbReference type="SMART" id="SM00490">
    <property type="entry name" value="HELICc"/>
    <property type="match status" value="1"/>
</dbReference>
<name>A0AAV8DHG9_9POAL</name>
<dbReference type="Pfam" id="PF00271">
    <property type="entry name" value="Helicase_C"/>
    <property type="match status" value="1"/>
</dbReference>
<evidence type="ECO:0000256" key="4">
    <source>
        <dbReference type="ARBA" id="ARBA00022763"/>
    </source>
</evidence>
<dbReference type="GO" id="GO:0005634">
    <property type="term" value="C:nucleus"/>
    <property type="evidence" value="ECO:0007669"/>
    <property type="project" value="UniProtKB-SubCell"/>
</dbReference>
<dbReference type="EMBL" id="JAMFTS010000004">
    <property type="protein sequence ID" value="KAJ4766314.1"/>
    <property type="molecule type" value="Genomic_DNA"/>
</dbReference>
<keyword evidence="4" id="KW-0227">DNA damage</keyword>
<dbReference type="SMART" id="SM00487">
    <property type="entry name" value="DEXDc"/>
    <property type="match status" value="1"/>
</dbReference>
<dbReference type="GO" id="GO:0036297">
    <property type="term" value="P:interstrand cross-link repair"/>
    <property type="evidence" value="ECO:0007669"/>
    <property type="project" value="TreeGrafter"/>
</dbReference>
<feature type="domain" description="Helicase C-terminal" evidence="13">
    <location>
        <begin position="529"/>
        <end position="695"/>
    </location>
</feature>
<dbReference type="CDD" id="cd18801">
    <property type="entry name" value="SF2_C_FANCM_Hef"/>
    <property type="match status" value="1"/>
</dbReference>
<evidence type="ECO:0000256" key="8">
    <source>
        <dbReference type="ARBA" id="ARBA00023125"/>
    </source>
</evidence>
<protein>
    <submittedName>
        <fullName evidence="14">ATP-dependent DNA helicase mph1</fullName>
    </submittedName>
</protein>
<dbReference type="InterPro" id="IPR001650">
    <property type="entry name" value="Helicase_C-like"/>
</dbReference>
<dbReference type="GO" id="GO:0009378">
    <property type="term" value="F:four-way junction helicase activity"/>
    <property type="evidence" value="ECO:0007669"/>
    <property type="project" value="TreeGrafter"/>
</dbReference>
<dbReference type="GO" id="GO:0043138">
    <property type="term" value="F:3'-5' DNA helicase activity"/>
    <property type="evidence" value="ECO:0007669"/>
    <property type="project" value="InterPro"/>
</dbReference>
<evidence type="ECO:0000256" key="10">
    <source>
        <dbReference type="ARBA" id="ARBA00023242"/>
    </source>
</evidence>
<evidence type="ECO:0000259" key="12">
    <source>
        <dbReference type="PROSITE" id="PS51192"/>
    </source>
</evidence>
<dbReference type="GO" id="GO:0045003">
    <property type="term" value="P:double-strand break repair via synthesis-dependent strand annealing"/>
    <property type="evidence" value="ECO:0007669"/>
    <property type="project" value="TreeGrafter"/>
</dbReference>
<evidence type="ECO:0000313" key="14">
    <source>
        <dbReference type="EMBL" id="KAJ4766314.1"/>
    </source>
</evidence>
<feature type="region of interest" description="Disordered" evidence="11">
    <location>
        <begin position="1"/>
        <end position="27"/>
    </location>
</feature>
<dbReference type="InterPro" id="IPR011545">
    <property type="entry name" value="DEAD/DEAH_box_helicase_dom"/>
</dbReference>
<comment type="subcellular location">
    <subcellularLocation>
        <location evidence="1">Nucleus</location>
    </subcellularLocation>
</comment>
<dbReference type="GO" id="GO:0016787">
    <property type="term" value="F:hydrolase activity"/>
    <property type="evidence" value="ECO:0007669"/>
    <property type="project" value="UniProtKB-KW"/>
</dbReference>
<feature type="region of interest" description="Disordered" evidence="11">
    <location>
        <begin position="1174"/>
        <end position="1211"/>
    </location>
</feature>
<keyword evidence="7" id="KW-0067">ATP-binding</keyword>
<comment type="caution">
    <text evidence="14">The sequence shown here is derived from an EMBL/GenBank/DDBJ whole genome shotgun (WGS) entry which is preliminary data.</text>
</comment>
<dbReference type="CDD" id="cd18033">
    <property type="entry name" value="DEXDc_FANCM"/>
    <property type="match status" value="1"/>
</dbReference>
<dbReference type="InterPro" id="IPR039686">
    <property type="entry name" value="FANCM/Mph1-like_ID"/>
</dbReference>